<dbReference type="PANTHER" id="PTHR22028:SF4">
    <property type="entry name" value="PROTEIN SFI1 HOMOLOG"/>
    <property type="match status" value="1"/>
</dbReference>
<name>A0A9W2YLU2_BIOGL</name>
<evidence type="ECO:0000256" key="1">
    <source>
        <dbReference type="SAM" id="MobiDB-lite"/>
    </source>
</evidence>
<reference evidence="3 4" key="1">
    <citation type="submission" date="2025-04" db="UniProtKB">
        <authorList>
            <consortium name="RefSeq"/>
        </authorList>
    </citation>
    <scope>IDENTIFICATION</scope>
</reference>
<dbReference type="GeneID" id="106078490"/>
<dbReference type="InterPro" id="IPR052270">
    <property type="entry name" value="CACF_protein"/>
</dbReference>
<dbReference type="RefSeq" id="XP_055863635.1">
    <property type="nucleotide sequence ID" value="XM_056007660.1"/>
</dbReference>
<evidence type="ECO:0000313" key="5">
    <source>
        <dbReference type="RefSeq" id="XP_055863631.1"/>
    </source>
</evidence>
<sequence length="1419" mass="169510">MSKSEGRPLPQPKKAKQDLLTELNSVLSVRAEKIRLRLQDEKLTMESNIGNDMADATPHIVNENNSNLPFSDIAAVESNRSDPLSKTSHIPVSRARQKRHQVKEVAVDIPDILKLKTTTTGGLIPTIPKSSTVNIKNYRPGYNWNNGGRVKELRIRYLARKFLLLWCHYVFGRVRLSVARNHYKKRLLQSAFTEWYNHWWTIVKEWRLGIRADCHYRYKLWLYVFMRWKQFVIARRECHAKIRKADQFYREQLLLSAWSEWKNWIIFKHNFRKLLADADKHRDGCLTRNAWLAWTAQHNAVHVRQGKMLSAIQFWSNRLQKQHWRLWKSAVEDRKNLQTKFDLATKHHNSIVVTECFRNWVLYLKHRRAKKASADFARQIYQYNLKKKSFKLMQLQWVQIRSMRQHHLKIEMLSLRFKCRWILWRWRQYGVLSKEKKSKEKLALTFYYIHLQRTCLQALRLNVVHSHIKVMRAQLASHLRNTQIQHKAWNNWKSALETREEIMIAPQTELATKHYNSKIISYSFFSLVKYAQWRKYRKEQYAKAEAHYYLYILPKCFYHMHLFVVQEKKNRSNSIKSIAFQRYTLQQKMLHKWQQAEKLSRDERMMNRMALLHRENVIVQSFFTLWRQRLQQHLLEEKQLTEVKNYYVRSLVYKVLTRWWNLVKQKKKYKENIKKAIQFDKAKTMCKSLSHWKKWLLRRKCKKQTMRKAETYWKLKVLKKCICALKDFVGHGKVFKSLAENKYQVHRRNILRKTFCEWRSVTVYLSAQKKKVHLICSVHKRNLVHKIFHEWHKYTSTHAYKKSQTLMLLSEAKIFLQRTKLQLHFKHWVQVTDLSKNINHRNQLAVDHYNKGNLRRAMNSWKEYSRLCLRKKLLVRQSVWFHDVRLTAKHFLTWKLRLAEKQEEMQQSQVALWHWSLVLQRKVLLAWVEYVEQIKHKRGRLAAAAVSWRENLLKQACSQWLVTADSLMQMRSTMAVQHQAKTIFDSFQVVHKCALHWKVWTKKRISRQGRKKEKCVSLTLNSHEEGHPSCPPEIVMPFSLPASVTEKKLVQPQLTLLSPLKPFQKYDHSSMQGLRRPQPKRPEFLINSLKRAGLSKFIYNSDESQETFGVKITEQVQEETEDQSDIHILKIHSGCSFQPIESHQLSPCLPQDTQVPNKSTPILNYLQNDTEKTEPEYPTSQSVQNVFSFDKDSSYLTNPNEQLTLSYSQNEKNIQKQQNKHIIEDKVILLKPEDFMKKPFMEDKQTLSLAEDKQSIQIPETLYYNSLSSFKSDDENKKPKQTRMNDNFEQKLSENVSEISESQDMSPKHSARKINSSGKLSSLEIEILHIRDKLKHFKYQKKQLSSLQKQYKHLSDWLKDQEQWGTQDDKDIIEASKELDMMQREIKNVQSVVNTQKPICELLAQRAQILVQMLTDTMH</sequence>
<dbReference type="OrthoDB" id="195843at2759"/>
<feature type="compositionally biased region" description="Polar residues" evidence="1">
    <location>
        <begin position="1293"/>
        <end position="1305"/>
    </location>
</feature>
<evidence type="ECO:0000313" key="6">
    <source>
        <dbReference type="RefSeq" id="XP_055863635.1"/>
    </source>
</evidence>
<dbReference type="GO" id="GO:0019902">
    <property type="term" value="F:phosphatase binding"/>
    <property type="evidence" value="ECO:0007669"/>
    <property type="project" value="TreeGrafter"/>
</dbReference>
<dbReference type="OMA" id="RCENNEE"/>
<evidence type="ECO:0000313" key="3">
    <source>
        <dbReference type="RefSeq" id="XP_055863616.1"/>
    </source>
</evidence>
<accession>A0A9W2YLU2</accession>
<dbReference type="RefSeq" id="XP_055863616.1">
    <property type="nucleotide sequence ID" value="XM_056007641.1"/>
</dbReference>
<protein>
    <submittedName>
        <fullName evidence="3 4">Protein SFI1 homolog</fullName>
    </submittedName>
</protein>
<gene>
    <name evidence="3 4 5 6" type="primary">LOC106078490</name>
</gene>
<organism evidence="2 6">
    <name type="scientific">Biomphalaria glabrata</name>
    <name type="common">Bloodfluke planorb</name>
    <name type="synonym">Freshwater snail</name>
    <dbReference type="NCBI Taxonomy" id="6526"/>
    <lineage>
        <taxon>Eukaryota</taxon>
        <taxon>Metazoa</taxon>
        <taxon>Spiralia</taxon>
        <taxon>Lophotrochozoa</taxon>
        <taxon>Mollusca</taxon>
        <taxon>Gastropoda</taxon>
        <taxon>Heterobranchia</taxon>
        <taxon>Euthyneura</taxon>
        <taxon>Panpulmonata</taxon>
        <taxon>Hygrophila</taxon>
        <taxon>Lymnaeoidea</taxon>
        <taxon>Planorbidae</taxon>
        <taxon>Biomphalaria</taxon>
    </lineage>
</organism>
<dbReference type="PANTHER" id="PTHR22028">
    <property type="entry name" value="SFI1 SPINDLE BODY DOMAIN-CONTAINING PROTEIN-RELATED"/>
    <property type="match status" value="1"/>
</dbReference>
<dbReference type="Proteomes" id="UP001165740">
    <property type="component" value="Chromosome 1"/>
</dbReference>
<dbReference type="RefSeq" id="XP_055863623.1">
    <property type="nucleotide sequence ID" value="XM_056007648.1"/>
</dbReference>
<evidence type="ECO:0000313" key="2">
    <source>
        <dbReference type="Proteomes" id="UP001165740"/>
    </source>
</evidence>
<feature type="region of interest" description="Disordered" evidence="1">
    <location>
        <begin position="1269"/>
        <end position="1315"/>
    </location>
</feature>
<dbReference type="RefSeq" id="XP_055863631.1">
    <property type="nucleotide sequence ID" value="XM_056007656.1"/>
</dbReference>
<proteinExistence type="predicted"/>
<keyword evidence="2" id="KW-1185">Reference proteome</keyword>
<evidence type="ECO:0000313" key="4">
    <source>
        <dbReference type="RefSeq" id="XP_055863623.1"/>
    </source>
</evidence>